<name>A0A327R638_9BACT</name>
<sequence length="799" mass="90563">MKAIGATLFILVFCHCLAIAQSPVTLTGEVKVKGEGPAPYANVLLLKKADSVLVMGALTDSIGRFSLQALPAEYLVRINYLGYQDVIIPISVTSTETMQALPAIFLSQQAKKLNEVVVTAQKPFLEQKIDRLVVNISNSATSAGATAFEVLSKVPGVVLVNDHLSLSGKTGVVIMINGKPSPYTDMESVIKDIPSSNIDRVEVMNNPGAKYDASGNAGVINLILKKNYRAGFNGNAVIGGGFSTYNQSNVRSDDRNYHRLTGSLAMNYRQGNWNIFGNVDYMRRSVFEVNNYDRVVDGTLYKQTNYYPYQYSTYNFRVGVDYSLSKRTVIGFLLSGYHRNGEGTGRTYTDLLPLHTMKAVDSFRTDNTTNINRTSVTANLNFNHTFDSTGKVLNIDLDVSDYYYRNEGDIRILTADQSIVHQFQRGKTPLNFWTFKADYEHPFSSRLKLETGLKVSSVNIHNDLLFTRNGEYDPHRSNIFKYEEAIYAAYASLTGEHKKLKWQVGLRVERTGNKGYLADTLALKRDYLQLFPSLFIQQEINPNLFIHFTYSRRLDRPDFQLLSPFAYFIDSLTYAKGNPTLLPQLSHAARLSIKPKDWPTFSVAYSYTDRVIYREAPHQEGNVTYMHAENLGDWQNITTELNYPFKIGRKLDGYSGIQAFYNQYKAPFADSLYNQRKWNWQVYGGFTYKFTKTFSAEINAYYTSGQLNEFTLTGSSSGINLGLAKTIMNGKGKITFSVNDIFYKNQTTSRVKYGDVDMKYFYRDDSRNARLTFSWNFGKYKVNSNRERTTGSTEEQDRF</sequence>
<organism evidence="3 4">
    <name type="scientific">Chitinophaga skermanii</name>
    <dbReference type="NCBI Taxonomy" id="331697"/>
    <lineage>
        <taxon>Bacteria</taxon>
        <taxon>Pseudomonadati</taxon>
        <taxon>Bacteroidota</taxon>
        <taxon>Chitinophagia</taxon>
        <taxon>Chitinophagales</taxon>
        <taxon>Chitinophagaceae</taxon>
        <taxon>Chitinophaga</taxon>
    </lineage>
</organism>
<dbReference type="PANTHER" id="PTHR40980:SF4">
    <property type="entry name" value="TONB-DEPENDENT RECEPTOR-LIKE BETA-BARREL DOMAIN-CONTAINING PROTEIN"/>
    <property type="match status" value="1"/>
</dbReference>
<dbReference type="SUPFAM" id="SSF49464">
    <property type="entry name" value="Carboxypeptidase regulatory domain-like"/>
    <property type="match status" value="1"/>
</dbReference>
<dbReference type="Gene3D" id="2.170.130.10">
    <property type="entry name" value="TonB-dependent receptor, plug domain"/>
    <property type="match status" value="1"/>
</dbReference>
<dbReference type="InterPro" id="IPR041700">
    <property type="entry name" value="OMP_b-brl_3"/>
</dbReference>
<evidence type="ECO:0000313" key="3">
    <source>
        <dbReference type="EMBL" id="RAJ11154.1"/>
    </source>
</evidence>
<dbReference type="AlphaFoldDB" id="A0A327R638"/>
<comment type="caution">
    <text evidence="3">The sequence shown here is derived from an EMBL/GenBank/DDBJ whole genome shotgun (WGS) entry which is preliminary data.</text>
</comment>
<dbReference type="Pfam" id="PF13715">
    <property type="entry name" value="CarbopepD_reg_2"/>
    <property type="match status" value="1"/>
</dbReference>
<accession>A0A327R638</accession>
<reference evidence="3 4" key="1">
    <citation type="submission" date="2018-06" db="EMBL/GenBank/DDBJ databases">
        <title>Genomic Encyclopedia of Archaeal and Bacterial Type Strains, Phase II (KMG-II): from individual species to whole genera.</title>
        <authorList>
            <person name="Goeker M."/>
        </authorList>
    </citation>
    <scope>NUCLEOTIDE SEQUENCE [LARGE SCALE GENOMIC DNA]</scope>
    <source>
        <strain evidence="3 4">DSM 23857</strain>
    </source>
</reference>
<dbReference type="EMBL" id="QLLL01000001">
    <property type="protein sequence ID" value="RAJ11154.1"/>
    <property type="molecule type" value="Genomic_DNA"/>
</dbReference>
<dbReference type="Proteomes" id="UP000249547">
    <property type="component" value="Unassembled WGS sequence"/>
</dbReference>
<feature type="signal peptide" evidence="1">
    <location>
        <begin position="1"/>
        <end position="20"/>
    </location>
</feature>
<evidence type="ECO:0000313" key="4">
    <source>
        <dbReference type="Proteomes" id="UP000249547"/>
    </source>
</evidence>
<proteinExistence type="predicted"/>
<protein>
    <submittedName>
        <fullName evidence="3">Outer membrane receptor protein involved in Fe transport</fullName>
    </submittedName>
</protein>
<dbReference type="RefSeq" id="WP_111596249.1">
    <property type="nucleotide sequence ID" value="NZ_QLLL01000001.1"/>
</dbReference>
<gene>
    <name evidence="3" type="ORF">LX64_00762</name>
</gene>
<keyword evidence="3" id="KW-0675">Receptor</keyword>
<dbReference type="SUPFAM" id="SSF56935">
    <property type="entry name" value="Porins"/>
    <property type="match status" value="1"/>
</dbReference>
<dbReference type="OrthoDB" id="905812at2"/>
<keyword evidence="1" id="KW-0732">Signal</keyword>
<dbReference type="Pfam" id="PF14905">
    <property type="entry name" value="OMP_b-brl_3"/>
    <property type="match status" value="1"/>
</dbReference>
<dbReference type="InterPro" id="IPR037066">
    <property type="entry name" value="Plug_dom_sf"/>
</dbReference>
<evidence type="ECO:0000259" key="2">
    <source>
        <dbReference type="Pfam" id="PF14905"/>
    </source>
</evidence>
<evidence type="ECO:0000256" key="1">
    <source>
        <dbReference type="SAM" id="SignalP"/>
    </source>
</evidence>
<keyword evidence="4" id="KW-1185">Reference proteome</keyword>
<feature type="chain" id="PRO_5016466703" evidence="1">
    <location>
        <begin position="21"/>
        <end position="799"/>
    </location>
</feature>
<dbReference type="PANTHER" id="PTHR40980">
    <property type="entry name" value="PLUG DOMAIN-CONTAINING PROTEIN"/>
    <property type="match status" value="1"/>
</dbReference>
<dbReference type="InterPro" id="IPR008969">
    <property type="entry name" value="CarboxyPept-like_regulatory"/>
</dbReference>
<feature type="domain" description="Outer membrane protein beta-barrel" evidence="2">
    <location>
        <begin position="384"/>
        <end position="775"/>
    </location>
</feature>